<keyword evidence="3" id="KW-1185">Reference proteome</keyword>
<gene>
    <name evidence="2" type="ORF">OLC1_LOCUS24441</name>
</gene>
<dbReference type="InterPro" id="IPR029058">
    <property type="entry name" value="AB_hydrolase_fold"/>
</dbReference>
<dbReference type="PANTHER" id="PTHR17630:SF52">
    <property type="entry name" value="ENDO-1,3-1,4-BETA-D-GLUCANASE-LIKE PROTEIN"/>
    <property type="match status" value="1"/>
</dbReference>
<dbReference type="Proteomes" id="UP001161247">
    <property type="component" value="Chromosome 9"/>
</dbReference>
<protein>
    <submittedName>
        <fullName evidence="2">OLC1v1020205C1</fullName>
    </submittedName>
</protein>
<evidence type="ECO:0000313" key="3">
    <source>
        <dbReference type="Proteomes" id="UP001161247"/>
    </source>
</evidence>
<sequence length="299" mass="33201">MHRIISPKIQPLINQYIKSPTTIAAIYTQYLRCETRTRNCDNPVNHRFHTRFQVAKPAAMLGGHCVSNAPKLDSSCGAGTVEEFAGLKTYFTGARDSTKAVLLCHDAFGYEVPNLRKLADRIAGHGYLVVVPDFFYGEPCDLSKPGFDVEVWFNTHHPRKGSEDAKKVVAALKAQGVTKIGAAGFCWGGLPVVVLASNPDWIQAGVIFHPVALTEDDMRAVKVPLAIYAPENDEFFPVDELHRLAKIVVEETPAECHHKIYPGTVHGWTTRFNEEDAVACQKAEEAHCDLLDWITKYVK</sequence>
<dbReference type="InterPro" id="IPR002925">
    <property type="entry name" value="Dienelactn_hydro"/>
</dbReference>
<evidence type="ECO:0000313" key="2">
    <source>
        <dbReference type="EMBL" id="CAI9118613.1"/>
    </source>
</evidence>
<organism evidence="2 3">
    <name type="scientific">Oldenlandia corymbosa var. corymbosa</name>
    <dbReference type="NCBI Taxonomy" id="529605"/>
    <lineage>
        <taxon>Eukaryota</taxon>
        <taxon>Viridiplantae</taxon>
        <taxon>Streptophyta</taxon>
        <taxon>Embryophyta</taxon>
        <taxon>Tracheophyta</taxon>
        <taxon>Spermatophyta</taxon>
        <taxon>Magnoliopsida</taxon>
        <taxon>eudicotyledons</taxon>
        <taxon>Gunneridae</taxon>
        <taxon>Pentapetalae</taxon>
        <taxon>asterids</taxon>
        <taxon>lamiids</taxon>
        <taxon>Gentianales</taxon>
        <taxon>Rubiaceae</taxon>
        <taxon>Rubioideae</taxon>
        <taxon>Spermacoceae</taxon>
        <taxon>Hedyotis-Oldenlandia complex</taxon>
        <taxon>Oldenlandia</taxon>
    </lineage>
</organism>
<name>A0AAV1EGB3_OLDCO</name>
<reference evidence="2" key="1">
    <citation type="submission" date="2023-03" db="EMBL/GenBank/DDBJ databases">
        <authorList>
            <person name="Julca I."/>
        </authorList>
    </citation>
    <scope>NUCLEOTIDE SEQUENCE</scope>
</reference>
<dbReference type="Pfam" id="PF01738">
    <property type="entry name" value="DLH"/>
    <property type="match status" value="1"/>
</dbReference>
<dbReference type="EMBL" id="OX459126">
    <property type="protein sequence ID" value="CAI9118613.1"/>
    <property type="molecule type" value="Genomic_DNA"/>
</dbReference>
<dbReference type="Gene3D" id="3.40.50.1820">
    <property type="entry name" value="alpha/beta hydrolase"/>
    <property type="match status" value="1"/>
</dbReference>
<dbReference type="AlphaFoldDB" id="A0AAV1EGB3"/>
<dbReference type="PANTHER" id="PTHR17630">
    <property type="entry name" value="DIENELACTONE HYDROLASE"/>
    <property type="match status" value="1"/>
</dbReference>
<dbReference type="GO" id="GO:0016787">
    <property type="term" value="F:hydrolase activity"/>
    <property type="evidence" value="ECO:0007669"/>
    <property type="project" value="InterPro"/>
</dbReference>
<accession>A0AAV1EGB3</accession>
<dbReference type="SUPFAM" id="SSF53474">
    <property type="entry name" value="alpha/beta-Hydrolases"/>
    <property type="match status" value="1"/>
</dbReference>
<evidence type="ECO:0000259" key="1">
    <source>
        <dbReference type="Pfam" id="PF01738"/>
    </source>
</evidence>
<proteinExistence type="predicted"/>
<feature type="domain" description="Dienelactone hydrolase" evidence="1">
    <location>
        <begin position="89"/>
        <end position="296"/>
    </location>
</feature>